<sequence length="252" mass="27534">MRSELDLPVNCTEWPIPASKIKEGGGDKRETGEREDSQQRKDVRVERDFQNARVPHAPANPRRQIPLGSPLPTHTETRETRKQQAQRPPATSFPFSLERTGAQAHQEPRGCEPERRENARWQQGRGWRRQRPRSWLRSGSLPRTPASVYVTVSMEIPRRGQRSGSRRLGLTRPPADGDSSVALAVAAAVEAAGAARLPLPFAHSARPAVVVVPAVAAAVAPFAAAKAAAAVASQNAVTRQRPTSLHHHAATR</sequence>
<gene>
    <name evidence="3" type="primary">LOC103559963</name>
</gene>
<feature type="compositionally biased region" description="Basic and acidic residues" evidence="1">
    <location>
        <begin position="20"/>
        <end position="50"/>
    </location>
</feature>
<name>A0ABM4LIG6_EQUPR</name>
<feature type="compositionally biased region" description="Basic and acidic residues" evidence="1">
    <location>
        <begin position="106"/>
        <end position="119"/>
    </location>
</feature>
<evidence type="ECO:0000256" key="1">
    <source>
        <dbReference type="SAM" id="MobiDB-lite"/>
    </source>
</evidence>
<keyword evidence="2" id="KW-1185">Reference proteome</keyword>
<protein>
    <submittedName>
        <fullName evidence="3">Uncharacterized protein</fullName>
    </submittedName>
</protein>
<evidence type="ECO:0000313" key="2">
    <source>
        <dbReference type="Proteomes" id="UP001652662"/>
    </source>
</evidence>
<reference evidence="3" key="1">
    <citation type="submission" date="2025-08" db="UniProtKB">
        <authorList>
            <consortium name="RefSeq"/>
        </authorList>
    </citation>
    <scope>IDENTIFICATION</scope>
    <source>
        <tissue evidence="3">Blood</tissue>
    </source>
</reference>
<organism evidence="2 3">
    <name type="scientific">Equus przewalskii</name>
    <name type="common">Przewalski's horse</name>
    <name type="synonym">Equus caballus przewalskii</name>
    <dbReference type="NCBI Taxonomy" id="9798"/>
    <lineage>
        <taxon>Eukaryota</taxon>
        <taxon>Metazoa</taxon>
        <taxon>Chordata</taxon>
        <taxon>Craniata</taxon>
        <taxon>Vertebrata</taxon>
        <taxon>Euteleostomi</taxon>
        <taxon>Mammalia</taxon>
        <taxon>Eutheria</taxon>
        <taxon>Laurasiatheria</taxon>
        <taxon>Perissodactyla</taxon>
        <taxon>Equidae</taxon>
        <taxon>Equus</taxon>
    </lineage>
</organism>
<proteinExistence type="predicted"/>
<dbReference type="GeneID" id="103559963"/>
<feature type="region of interest" description="Disordered" evidence="1">
    <location>
        <begin position="1"/>
        <end position="139"/>
    </location>
</feature>
<accession>A0ABM4LIG6</accession>
<dbReference type="RefSeq" id="XP_070440228.1">
    <property type="nucleotide sequence ID" value="XM_070584127.1"/>
</dbReference>
<dbReference type="Proteomes" id="UP001652662">
    <property type="component" value="Chromosome 19"/>
</dbReference>
<evidence type="ECO:0000313" key="3">
    <source>
        <dbReference type="RefSeq" id="XP_070440228.1"/>
    </source>
</evidence>